<feature type="chain" id="PRO_5043943008" description="Core-2/I-branching beta-1,6-N-acetylglucosaminyltransferase family protein" evidence="7">
    <location>
        <begin position="25"/>
        <end position="382"/>
    </location>
</feature>
<sequence>MLTPTPFSLFCALLLCLPLAVVFTITTPTTTVSPAAADDKPPSTLRTKLHSSTPRNPLPKDDHTLLRLAARVNPNPAHPHQKIAFLFLTTTPLPFAPLWELFFNPIDGGRKIRGNKNRFNIYIHADPTRAYDPPFTGVFAGRVIHSKPTNRHTPTLASAARRLLAHALLHDPANAVFALLSPSCIPLHSFDFTYQTLTRSGESFIEILANETGARDRWAARGEDAMLPEVRLEEDFRIGSQFWSLTRSHARMVVADRTIWRKFNRTCVREDTCYPEENYFPTLIHMLDPRGATSATLTHVDWRGSHGGHPRMYGADEVGPELINELRNGRPRYGDEEGLMKTNGSDGSVLSVRRDPFLFARKFPPEAVGPLMDIAAEAILKD</sequence>
<evidence type="ECO:0000313" key="8">
    <source>
        <dbReference type="EMBL" id="CAL1375037.1"/>
    </source>
</evidence>
<reference evidence="8 9" key="1">
    <citation type="submission" date="2024-04" db="EMBL/GenBank/DDBJ databases">
        <authorList>
            <person name="Fracassetti M."/>
        </authorList>
    </citation>
    <scope>NUCLEOTIDE SEQUENCE [LARGE SCALE GENOMIC DNA]</scope>
</reference>
<dbReference type="Proteomes" id="UP001497516">
    <property type="component" value="Chromosome 3"/>
</dbReference>
<dbReference type="InterPro" id="IPR003406">
    <property type="entry name" value="Glyco_trans_14"/>
</dbReference>
<dbReference type="Pfam" id="PF02485">
    <property type="entry name" value="Branch"/>
    <property type="match status" value="1"/>
</dbReference>
<feature type="compositionally biased region" description="Polar residues" evidence="6">
    <location>
        <begin position="44"/>
        <end position="55"/>
    </location>
</feature>
<feature type="signal peptide" evidence="7">
    <location>
        <begin position="1"/>
        <end position="24"/>
    </location>
</feature>
<keyword evidence="2" id="KW-0328">Glycosyltransferase</keyword>
<dbReference type="GO" id="GO:0016757">
    <property type="term" value="F:glycosyltransferase activity"/>
    <property type="evidence" value="ECO:0007669"/>
    <property type="project" value="UniProtKB-KW"/>
</dbReference>
<gene>
    <name evidence="8" type="ORF">LTRI10_LOCUS16863</name>
</gene>
<evidence type="ECO:0000256" key="6">
    <source>
        <dbReference type="SAM" id="MobiDB-lite"/>
    </source>
</evidence>
<proteinExistence type="predicted"/>
<organism evidence="8 9">
    <name type="scientific">Linum trigynum</name>
    <dbReference type="NCBI Taxonomy" id="586398"/>
    <lineage>
        <taxon>Eukaryota</taxon>
        <taxon>Viridiplantae</taxon>
        <taxon>Streptophyta</taxon>
        <taxon>Embryophyta</taxon>
        <taxon>Tracheophyta</taxon>
        <taxon>Spermatophyta</taxon>
        <taxon>Magnoliopsida</taxon>
        <taxon>eudicotyledons</taxon>
        <taxon>Gunneridae</taxon>
        <taxon>Pentapetalae</taxon>
        <taxon>rosids</taxon>
        <taxon>fabids</taxon>
        <taxon>Malpighiales</taxon>
        <taxon>Linaceae</taxon>
        <taxon>Linum</taxon>
    </lineage>
</organism>
<name>A0AAV2DNV9_9ROSI</name>
<evidence type="ECO:0000256" key="3">
    <source>
        <dbReference type="ARBA" id="ARBA00022679"/>
    </source>
</evidence>
<dbReference type="AlphaFoldDB" id="A0AAV2DNV9"/>
<dbReference type="PANTHER" id="PTHR31042">
    <property type="entry name" value="CORE-2/I-BRANCHING BETA-1,6-N-ACETYLGLUCOSAMINYLTRANSFERASE FAMILY PROTEIN-RELATED"/>
    <property type="match status" value="1"/>
</dbReference>
<keyword evidence="3" id="KW-0808">Transferase</keyword>
<accession>A0AAV2DNV9</accession>
<evidence type="ECO:0000256" key="5">
    <source>
        <dbReference type="ARBA" id="ARBA00023180"/>
    </source>
</evidence>
<keyword evidence="4" id="KW-0472">Membrane</keyword>
<keyword evidence="9" id="KW-1185">Reference proteome</keyword>
<evidence type="ECO:0000256" key="4">
    <source>
        <dbReference type="ARBA" id="ARBA00023136"/>
    </source>
</evidence>
<keyword evidence="7" id="KW-0732">Signal</keyword>
<dbReference type="EMBL" id="OZ034816">
    <property type="protein sequence ID" value="CAL1375037.1"/>
    <property type="molecule type" value="Genomic_DNA"/>
</dbReference>
<evidence type="ECO:0008006" key="10">
    <source>
        <dbReference type="Google" id="ProtNLM"/>
    </source>
</evidence>
<protein>
    <recommendedName>
        <fullName evidence="10">Core-2/I-branching beta-1,6-N-acetylglucosaminyltransferase family protein</fullName>
    </recommendedName>
</protein>
<dbReference type="PANTHER" id="PTHR31042:SF60">
    <property type="entry name" value="CORE-2_I-BRANCHING BETA-1,6-N-ACETYLGLUCOSAMINYLTRANSFERASE FAMILY PROTEIN"/>
    <property type="match status" value="1"/>
</dbReference>
<feature type="region of interest" description="Disordered" evidence="6">
    <location>
        <begin position="32"/>
        <end position="61"/>
    </location>
</feature>
<comment type="subcellular location">
    <subcellularLocation>
        <location evidence="1">Membrane</location>
        <topology evidence="1">Single-pass type II membrane protein</topology>
    </subcellularLocation>
</comment>
<evidence type="ECO:0000256" key="7">
    <source>
        <dbReference type="SAM" id="SignalP"/>
    </source>
</evidence>
<evidence type="ECO:0000313" key="9">
    <source>
        <dbReference type="Proteomes" id="UP001497516"/>
    </source>
</evidence>
<evidence type="ECO:0000256" key="2">
    <source>
        <dbReference type="ARBA" id="ARBA00022676"/>
    </source>
</evidence>
<dbReference type="InterPro" id="IPR044174">
    <property type="entry name" value="BC10-like"/>
</dbReference>
<dbReference type="GO" id="GO:0016020">
    <property type="term" value="C:membrane"/>
    <property type="evidence" value="ECO:0007669"/>
    <property type="project" value="UniProtKB-SubCell"/>
</dbReference>
<keyword evidence="5" id="KW-0325">Glycoprotein</keyword>
<evidence type="ECO:0000256" key="1">
    <source>
        <dbReference type="ARBA" id="ARBA00004606"/>
    </source>
</evidence>